<dbReference type="InterPro" id="IPR050768">
    <property type="entry name" value="UPF0353/GerABKA_families"/>
</dbReference>
<feature type="domain" description="VWFA" evidence="2">
    <location>
        <begin position="94"/>
        <end position="199"/>
    </location>
</feature>
<keyword evidence="1" id="KW-1133">Transmembrane helix</keyword>
<dbReference type="SUPFAM" id="SSF53300">
    <property type="entry name" value="vWA-like"/>
    <property type="match status" value="1"/>
</dbReference>
<accession>A0A917JVP5</accession>
<dbReference type="Proteomes" id="UP000630149">
    <property type="component" value="Unassembled WGS sequence"/>
</dbReference>
<protein>
    <recommendedName>
        <fullName evidence="2">VWFA domain-containing protein</fullName>
    </recommendedName>
</protein>
<evidence type="ECO:0000313" key="3">
    <source>
        <dbReference type="EMBL" id="GGI84737.1"/>
    </source>
</evidence>
<comment type="caution">
    <text evidence="3">The sequence shown here is derived from an EMBL/GenBank/DDBJ whole genome shotgun (WGS) entry which is preliminary data.</text>
</comment>
<evidence type="ECO:0000256" key="1">
    <source>
        <dbReference type="SAM" id="Phobius"/>
    </source>
</evidence>
<dbReference type="Gene3D" id="3.40.50.410">
    <property type="entry name" value="von Willebrand factor, type A domain"/>
    <property type="match status" value="1"/>
</dbReference>
<reference evidence="3" key="1">
    <citation type="journal article" date="2014" name="Int. J. Syst. Evol. Microbiol.">
        <title>Complete genome sequence of Corynebacterium casei LMG S-19264T (=DSM 44701T), isolated from a smear-ripened cheese.</title>
        <authorList>
            <consortium name="US DOE Joint Genome Institute (JGI-PGF)"/>
            <person name="Walter F."/>
            <person name="Albersmeier A."/>
            <person name="Kalinowski J."/>
            <person name="Ruckert C."/>
        </authorList>
    </citation>
    <scope>NUCLEOTIDE SEQUENCE</scope>
    <source>
        <strain evidence="3">JCM 13919</strain>
    </source>
</reference>
<dbReference type="OrthoDB" id="9807628at2"/>
<dbReference type="AlphaFoldDB" id="A0A917JVP5"/>
<proteinExistence type="predicted"/>
<dbReference type="PANTHER" id="PTHR22550:SF14">
    <property type="entry name" value="VWFA DOMAIN-CONTAINING PROTEIN"/>
    <property type="match status" value="1"/>
</dbReference>
<evidence type="ECO:0000313" key="4">
    <source>
        <dbReference type="Proteomes" id="UP000630149"/>
    </source>
</evidence>
<reference evidence="3" key="2">
    <citation type="submission" date="2020-09" db="EMBL/GenBank/DDBJ databases">
        <authorList>
            <person name="Sun Q."/>
            <person name="Ohkuma M."/>
        </authorList>
    </citation>
    <scope>NUCLEOTIDE SEQUENCE</scope>
    <source>
        <strain evidence="3">JCM 13919</strain>
    </source>
</reference>
<sequence length="308" mass="34780">MAEFHFLRPYWLLAIIPLFILIRMILRNKQGLLAWSDVCDSHLLHYLMKTKQKSKRIASLWILFTSVLLMIVALAGPTWSRYPVPTFKHRLPRVIVLDMSHAMLENDLNPDRLTRAKFKLHDLFKYKDAGQFGLVVYTSEPFIVSPLTDDAETIDALLSSLTADIMPVPGQKLETALSQAAQLITQAGYHSGELLVLTGSPPSSAAIDEAKLLAADGIHTSILPITTTSTNPMFKRFAHAGEGEVISFSNTSSDIEFWLKSTRDHQQYTANLKNDIPVWKDQGRWFLIPALILLLPAFRRGWLQRLTT</sequence>
<dbReference type="RefSeq" id="WP_131776579.1">
    <property type="nucleotide sequence ID" value="NZ_BMOB01000004.1"/>
</dbReference>
<keyword evidence="4" id="KW-1185">Reference proteome</keyword>
<feature type="transmembrane region" description="Helical" evidence="1">
    <location>
        <begin position="6"/>
        <end position="26"/>
    </location>
</feature>
<dbReference type="PANTHER" id="PTHR22550">
    <property type="entry name" value="SPORE GERMINATION PROTEIN"/>
    <property type="match status" value="1"/>
</dbReference>
<gene>
    <name evidence="3" type="ORF">GCM10007966_11630</name>
</gene>
<dbReference type="Pfam" id="PF13519">
    <property type="entry name" value="VWA_2"/>
    <property type="match status" value="1"/>
</dbReference>
<dbReference type="EMBL" id="BMOB01000004">
    <property type="protein sequence ID" value="GGI84737.1"/>
    <property type="molecule type" value="Genomic_DNA"/>
</dbReference>
<dbReference type="InterPro" id="IPR036465">
    <property type="entry name" value="vWFA_dom_sf"/>
</dbReference>
<organism evidence="3 4">
    <name type="scientific">Legionella impletisoli</name>
    <dbReference type="NCBI Taxonomy" id="343510"/>
    <lineage>
        <taxon>Bacteria</taxon>
        <taxon>Pseudomonadati</taxon>
        <taxon>Pseudomonadota</taxon>
        <taxon>Gammaproteobacteria</taxon>
        <taxon>Legionellales</taxon>
        <taxon>Legionellaceae</taxon>
        <taxon>Legionella</taxon>
    </lineage>
</organism>
<keyword evidence="1" id="KW-0472">Membrane</keyword>
<name>A0A917JVP5_9GAMM</name>
<dbReference type="InterPro" id="IPR002035">
    <property type="entry name" value="VWF_A"/>
</dbReference>
<feature type="transmembrane region" description="Helical" evidence="1">
    <location>
        <begin position="57"/>
        <end position="79"/>
    </location>
</feature>
<evidence type="ECO:0000259" key="2">
    <source>
        <dbReference type="Pfam" id="PF13519"/>
    </source>
</evidence>
<keyword evidence="1" id="KW-0812">Transmembrane</keyword>